<keyword evidence="4" id="KW-0614">Plasmid</keyword>
<feature type="domain" description="DUF7344" evidence="3">
    <location>
        <begin position="12"/>
        <end position="87"/>
    </location>
</feature>
<organism evidence="4 5">
    <name type="scientific">Halopiger xanaduensis (strain DSM 18323 / JCM 14033 / SH-6)</name>
    <dbReference type="NCBI Taxonomy" id="797210"/>
    <lineage>
        <taxon>Archaea</taxon>
        <taxon>Methanobacteriati</taxon>
        <taxon>Methanobacteriota</taxon>
        <taxon>Stenosarchaea group</taxon>
        <taxon>Halobacteria</taxon>
        <taxon>Halobacteriales</taxon>
        <taxon>Natrialbaceae</taxon>
        <taxon>Halopiger</taxon>
    </lineage>
</organism>
<keyword evidence="2" id="KW-0472">Membrane</keyword>
<dbReference type="KEGG" id="hxa:Halxa_0321"/>
<dbReference type="InterPro" id="IPR055768">
    <property type="entry name" value="DUF7344"/>
</dbReference>
<keyword evidence="5" id="KW-1185">Reference proteome</keyword>
<evidence type="ECO:0000313" key="4">
    <source>
        <dbReference type="EMBL" id="AEH38924.1"/>
    </source>
</evidence>
<feature type="region of interest" description="Disordered" evidence="1">
    <location>
        <begin position="108"/>
        <end position="144"/>
    </location>
</feature>
<geneLocation type="plasmid" evidence="4 5">
    <name>pHALXA01</name>
</geneLocation>
<name>F8DD37_HALXS</name>
<dbReference type="Proteomes" id="UP000006794">
    <property type="component" value="Plasmid pHALXA01"/>
</dbReference>
<evidence type="ECO:0000256" key="1">
    <source>
        <dbReference type="SAM" id="MobiDB-lite"/>
    </source>
</evidence>
<feature type="compositionally biased region" description="Basic and acidic residues" evidence="1">
    <location>
        <begin position="112"/>
        <end position="122"/>
    </location>
</feature>
<evidence type="ECO:0000313" key="5">
    <source>
        <dbReference type="Proteomes" id="UP000006794"/>
    </source>
</evidence>
<accession>F8DD37</accession>
<dbReference type="Pfam" id="PF24035">
    <property type="entry name" value="DUF7344"/>
    <property type="match status" value="1"/>
</dbReference>
<dbReference type="OrthoDB" id="331021at2157"/>
<evidence type="ECO:0000259" key="3">
    <source>
        <dbReference type="Pfam" id="PF24035"/>
    </source>
</evidence>
<dbReference type="GeneID" id="10795192"/>
<keyword evidence="2" id="KW-1133">Transmembrane helix</keyword>
<dbReference type="RefSeq" id="WP_013875652.1">
    <property type="nucleotide sequence ID" value="NC_015658.1"/>
</dbReference>
<dbReference type="HOGENOM" id="CLU_1458173_0_0_2"/>
<gene>
    <name evidence="4" type="ordered locus">Halxa_0321</name>
</gene>
<sequence length="185" mass="20897">MASTYADDWLIEVLANNRRRIIIRRINERTEDEIPLNAVVEDIIEAEKSQGKDQVSRNSVRVSLRQNHIPKLVKNDVITYVEDDDVISGAERYDTVIDTLSYIERSVGNEKQPGDRSHDSRSPAEFSYTARTTTEETDTSPLETQSTVRLSNVVPDLTVDVSLMVGIVLLEAVTIFILVVYIIAF</sequence>
<evidence type="ECO:0000256" key="2">
    <source>
        <dbReference type="SAM" id="Phobius"/>
    </source>
</evidence>
<protein>
    <recommendedName>
        <fullName evidence="3">DUF7344 domain-containing protein</fullName>
    </recommendedName>
</protein>
<keyword evidence="2" id="KW-0812">Transmembrane</keyword>
<feature type="transmembrane region" description="Helical" evidence="2">
    <location>
        <begin position="161"/>
        <end position="184"/>
    </location>
</feature>
<dbReference type="EMBL" id="CP002840">
    <property type="protein sequence ID" value="AEH38924.1"/>
    <property type="molecule type" value="Genomic_DNA"/>
</dbReference>
<proteinExistence type="predicted"/>
<dbReference type="AlphaFoldDB" id="F8DD37"/>
<reference evidence="5" key="1">
    <citation type="journal article" date="2012" name="Stand. Genomic Sci.">
        <title>Complete genome sequence of Halopiger xanaduensis type strain (SH-6(T)).</title>
        <authorList>
            <person name="Anderson I."/>
            <person name="Tindall B.J."/>
            <person name="Rohde M."/>
            <person name="Lucas S."/>
            <person name="Han J."/>
            <person name="Lapidus A."/>
            <person name="Cheng J.F."/>
            <person name="Goodwin L."/>
            <person name="Pitluck S."/>
            <person name="Peters L."/>
            <person name="Pati A."/>
            <person name="Mikhailova N."/>
            <person name="Pagani I."/>
            <person name="Teshima H."/>
            <person name="Han C."/>
            <person name="Tapia R."/>
            <person name="Land M."/>
            <person name="Woyke T."/>
            <person name="Klenk H.P."/>
            <person name="Kyrpides N."/>
            <person name="Ivanova N."/>
        </authorList>
    </citation>
    <scope>NUCLEOTIDE SEQUENCE [LARGE SCALE GENOMIC DNA]</scope>
    <source>
        <strain evidence="5">DSM 18323 / JCM 14033 / SH-6</strain>
        <plasmid evidence="5">Plasmid pHALXA01</plasmid>
    </source>
</reference>